<dbReference type="GO" id="GO:0005576">
    <property type="term" value="C:extracellular region"/>
    <property type="evidence" value="ECO:0007669"/>
    <property type="project" value="TreeGrafter"/>
</dbReference>
<dbReference type="PANTHER" id="PTHR38123">
    <property type="entry name" value="CELL WALL SERINE-THREONINE-RICH GALACTOMANNOPROTEIN MP1 (AFU_ORTHOLOGUE AFUA_4G03240)"/>
    <property type="match status" value="1"/>
</dbReference>
<dbReference type="InterPro" id="IPR021054">
    <property type="entry name" value="Cell_wall_mannoprotein_1"/>
</dbReference>
<dbReference type="InParanoid" id="S2JEI7"/>
<dbReference type="EMBL" id="KE123946">
    <property type="protein sequence ID" value="EPB88716.1"/>
    <property type="molecule type" value="Genomic_DNA"/>
</dbReference>
<proteinExistence type="predicted"/>
<accession>S2JEI7</accession>
<name>S2JEI7_MUCC1</name>
<evidence type="ECO:0000313" key="2">
    <source>
        <dbReference type="Proteomes" id="UP000014254"/>
    </source>
</evidence>
<dbReference type="AlphaFoldDB" id="S2JEI7"/>
<sequence length="192" mass="20306">MPPLKPPLLCTDLSSCFIANAAALDKRNISASVALCISDITAIENQFTSLKTSVDGFTASSGYVGLLSIHSKAQTVQSQLLKAGTDCCAVPTVISTEENDAILTALTTLVPDVEGAMVSFVTKKPVFQSTLNGANAIKNDIIAMHTKHTPLNTCFSSVIPPISIPEQGNLLGQIEDAYNYAEREYSNSPATL</sequence>
<dbReference type="VEuPathDB" id="FungiDB:HMPREF1544_04475"/>
<keyword evidence="2" id="KW-1185">Reference proteome</keyword>
<dbReference type="eggNOG" id="ENOG502SCF8">
    <property type="taxonomic scope" value="Eukaryota"/>
</dbReference>
<dbReference type="PANTHER" id="PTHR38123:SF1">
    <property type="entry name" value="HYDROPHOBIC SURFACE BINDING PROTEIN"/>
    <property type="match status" value="1"/>
</dbReference>
<organism evidence="1 2">
    <name type="scientific">Mucor circinelloides f. circinelloides (strain 1006PhL)</name>
    <name type="common">Mucormycosis agent</name>
    <name type="synonym">Calyptromyces circinelloides</name>
    <dbReference type="NCBI Taxonomy" id="1220926"/>
    <lineage>
        <taxon>Eukaryota</taxon>
        <taxon>Fungi</taxon>
        <taxon>Fungi incertae sedis</taxon>
        <taxon>Mucoromycota</taxon>
        <taxon>Mucoromycotina</taxon>
        <taxon>Mucoromycetes</taxon>
        <taxon>Mucorales</taxon>
        <taxon>Mucorineae</taxon>
        <taxon>Mucoraceae</taxon>
        <taxon>Mucor</taxon>
    </lineage>
</organism>
<reference evidence="2" key="1">
    <citation type="submission" date="2013-05" db="EMBL/GenBank/DDBJ databases">
        <title>The Genome sequence of Mucor circinelloides f. circinelloides 1006PhL.</title>
        <authorList>
            <consortium name="The Broad Institute Genomics Platform"/>
            <person name="Cuomo C."/>
            <person name="Earl A."/>
            <person name="Findley K."/>
            <person name="Lee S.C."/>
            <person name="Walker B."/>
            <person name="Young S."/>
            <person name="Zeng Q."/>
            <person name="Gargeya S."/>
            <person name="Fitzgerald M."/>
            <person name="Haas B."/>
            <person name="Abouelleil A."/>
            <person name="Allen A.W."/>
            <person name="Alvarado L."/>
            <person name="Arachchi H.M."/>
            <person name="Berlin A.M."/>
            <person name="Chapman S.B."/>
            <person name="Gainer-Dewar J."/>
            <person name="Goldberg J."/>
            <person name="Griggs A."/>
            <person name="Gujja S."/>
            <person name="Hansen M."/>
            <person name="Howarth C."/>
            <person name="Imamovic A."/>
            <person name="Ireland A."/>
            <person name="Larimer J."/>
            <person name="McCowan C."/>
            <person name="Murphy C."/>
            <person name="Pearson M."/>
            <person name="Poon T.W."/>
            <person name="Priest M."/>
            <person name="Roberts A."/>
            <person name="Saif S."/>
            <person name="Shea T."/>
            <person name="Sisk P."/>
            <person name="Sykes S."/>
            <person name="Wortman J."/>
            <person name="Nusbaum C."/>
            <person name="Birren B."/>
        </authorList>
    </citation>
    <scope>NUCLEOTIDE SEQUENCE [LARGE SCALE GENOMIC DNA]</scope>
    <source>
        <strain evidence="2">1006PhL</strain>
    </source>
</reference>
<evidence type="ECO:0000313" key="1">
    <source>
        <dbReference type="EMBL" id="EPB88716.1"/>
    </source>
</evidence>
<dbReference type="OrthoDB" id="3485059at2759"/>
<gene>
    <name evidence="1" type="ORF">HMPREF1544_04475</name>
</gene>
<protein>
    <submittedName>
        <fullName evidence="1">Uncharacterized protein</fullName>
    </submittedName>
</protein>
<dbReference type="Pfam" id="PF12296">
    <property type="entry name" value="HsbA"/>
    <property type="match status" value="1"/>
</dbReference>
<dbReference type="Proteomes" id="UP000014254">
    <property type="component" value="Unassembled WGS sequence"/>
</dbReference>